<evidence type="ECO:0000313" key="3">
    <source>
        <dbReference type="Proteomes" id="UP000299084"/>
    </source>
</evidence>
<reference evidence="2 3" key="1">
    <citation type="journal article" date="2019" name="Mol. Ecol. Resour.">
        <title>Improving Illumina assemblies with Hi-C and long reads: an example with the North African dromedary.</title>
        <authorList>
            <person name="Elbers J.P."/>
            <person name="Rogers M.F."/>
            <person name="Perelman P.L."/>
            <person name="Proskuryakova A.A."/>
            <person name="Serdyukova N.A."/>
            <person name="Johnson W.E."/>
            <person name="Horin P."/>
            <person name="Corander J."/>
            <person name="Murphy D."/>
            <person name="Burger P.A."/>
        </authorList>
    </citation>
    <scope>NUCLEOTIDE SEQUENCE [LARGE SCALE GENOMIC DNA]</scope>
    <source>
        <strain evidence="2">Drom800</strain>
        <tissue evidence="2">Blood</tissue>
    </source>
</reference>
<dbReference type="AlphaFoldDB" id="A0A5N4CNV5"/>
<dbReference type="PANTHER" id="PTHR23232:SF151">
    <property type="entry name" value="EXPRESSED SEQUENCE AW146154-RELATED"/>
    <property type="match status" value="1"/>
</dbReference>
<dbReference type="PROSITE" id="PS50805">
    <property type="entry name" value="KRAB"/>
    <property type="match status" value="2"/>
</dbReference>
<accession>A0A5N4CNV5</accession>
<feature type="non-terminal residue" evidence="2">
    <location>
        <position position="1"/>
    </location>
</feature>
<dbReference type="CDD" id="cd07765">
    <property type="entry name" value="KRAB_A-box"/>
    <property type="match status" value="2"/>
</dbReference>
<dbReference type="SUPFAM" id="SSF109640">
    <property type="entry name" value="KRAB domain (Kruppel-associated box)"/>
    <property type="match status" value="2"/>
</dbReference>
<sequence>GAPAPGGLVAAAPDIPALGVPLSCGAVRRVPCPSRRAQVARVEIILTRSNPNRGGSANRIVATSQFLSPFHVPSPGGRNGHEAAAIPGSAGNAQNLEWWQGCCSVIPLRAWAWVSRNGFLFQESVTFRDVAVFFSRDEWLHLNSAQRALYREVMLDNYSALVSLETLRLDLSARVSPHVCTVDSFSFLLMNRDSVFQTKGYPPVRARGRPLDGGKRSFSECVSRPTLSSTLFSLDGKTEKERMALDLLPAKVTGSVTFGDVAVFFSRDEWLHLNPTQRALYREVMLDNFSALASLGEEVARRGHLLVWLVSPGVALLRSVQTPFPSSRAGIPFSTPKVICRLQLGEDPCMVEREIPEDPRLGE</sequence>
<dbReference type="Gene3D" id="6.10.140.140">
    <property type="match status" value="2"/>
</dbReference>
<proteinExistence type="predicted"/>
<dbReference type="InterPro" id="IPR050169">
    <property type="entry name" value="Krueppel_C2H2_ZnF"/>
</dbReference>
<keyword evidence="3" id="KW-1185">Reference proteome</keyword>
<dbReference type="PANTHER" id="PTHR23232">
    <property type="entry name" value="KRAB DOMAIN C2H2 ZINC FINGER"/>
    <property type="match status" value="1"/>
</dbReference>
<evidence type="ECO:0000259" key="1">
    <source>
        <dbReference type="PROSITE" id="PS50805"/>
    </source>
</evidence>
<dbReference type="GO" id="GO:0006355">
    <property type="term" value="P:regulation of DNA-templated transcription"/>
    <property type="evidence" value="ECO:0007669"/>
    <property type="project" value="InterPro"/>
</dbReference>
<dbReference type="InterPro" id="IPR036051">
    <property type="entry name" value="KRAB_dom_sf"/>
</dbReference>
<comment type="caution">
    <text evidence="2">The sequence shown here is derived from an EMBL/GenBank/DDBJ whole genome shotgun (WGS) entry which is preliminary data.</text>
</comment>
<organism evidence="2 3">
    <name type="scientific">Camelus dromedarius</name>
    <name type="common">Dromedary</name>
    <name type="synonym">Arabian camel</name>
    <dbReference type="NCBI Taxonomy" id="9838"/>
    <lineage>
        <taxon>Eukaryota</taxon>
        <taxon>Metazoa</taxon>
        <taxon>Chordata</taxon>
        <taxon>Craniata</taxon>
        <taxon>Vertebrata</taxon>
        <taxon>Euteleostomi</taxon>
        <taxon>Mammalia</taxon>
        <taxon>Eutheria</taxon>
        <taxon>Laurasiatheria</taxon>
        <taxon>Artiodactyla</taxon>
        <taxon>Tylopoda</taxon>
        <taxon>Camelidae</taxon>
        <taxon>Camelus</taxon>
    </lineage>
</organism>
<dbReference type="SMART" id="SM00349">
    <property type="entry name" value="KRAB"/>
    <property type="match status" value="2"/>
</dbReference>
<feature type="domain" description="KRAB" evidence="1">
    <location>
        <begin position="125"/>
        <end position="200"/>
    </location>
</feature>
<dbReference type="Proteomes" id="UP000299084">
    <property type="component" value="Unassembled WGS sequence"/>
</dbReference>
<evidence type="ECO:0000313" key="2">
    <source>
        <dbReference type="EMBL" id="KAB1260064.1"/>
    </source>
</evidence>
<gene>
    <name evidence="2" type="ORF">Cadr_000025857</name>
</gene>
<feature type="domain" description="KRAB" evidence="1">
    <location>
        <begin position="256"/>
        <end position="361"/>
    </location>
</feature>
<name>A0A5N4CNV5_CAMDR</name>
<dbReference type="InterPro" id="IPR001909">
    <property type="entry name" value="KRAB"/>
</dbReference>
<dbReference type="EMBL" id="JWIN03000022">
    <property type="protein sequence ID" value="KAB1260064.1"/>
    <property type="molecule type" value="Genomic_DNA"/>
</dbReference>
<protein>
    <submittedName>
        <fullName evidence="2">Zinc finger protein 354C</fullName>
    </submittedName>
</protein>
<dbReference type="Pfam" id="PF01352">
    <property type="entry name" value="KRAB"/>
    <property type="match status" value="2"/>
</dbReference>